<keyword evidence="1" id="KW-0175">Coiled coil</keyword>
<proteinExistence type="predicted"/>
<feature type="coiled-coil region" evidence="1">
    <location>
        <begin position="1334"/>
        <end position="1361"/>
    </location>
</feature>
<gene>
    <name evidence="4" type="ORF">PROFUN_11984</name>
</gene>
<reference evidence="4 5" key="1">
    <citation type="journal article" date="2018" name="Genome Biol. Evol.">
        <title>Multiple Roots of Fruiting Body Formation in Amoebozoa.</title>
        <authorList>
            <person name="Hillmann F."/>
            <person name="Forbes G."/>
            <person name="Novohradska S."/>
            <person name="Ferling I."/>
            <person name="Riege K."/>
            <person name="Groth M."/>
            <person name="Westermann M."/>
            <person name="Marz M."/>
            <person name="Spaller T."/>
            <person name="Winckler T."/>
            <person name="Schaap P."/>
            <person name="Glockner G."/>
        </authorList>
    </citation>
    <scope>NUCLEOTIDE SEQUENCE [LARGE SCALE GENOMIC DNA]</scope>
    <source>
        <strain evidence="4 5">Jena</strain>
    </source>
</reference>
<dbReference type="Proteomes" id="UP000241769">
    <property type="component" value="Unassembled WGS sequence"/>
</dbReference>
<dbReference type="InParanoid" id="A0A2P6N8V0"/>
<feature type="region of interest" description="Disordered" evidence="2">
    <location>
        <begin position="1"/>
        <end position="21"/>
    </location>
</feature>
<feature type="compositionally biased region" description="Basic and acidic residues" evidence="2">
    <location>
        <begin position="1387"/>
        <end position="1414"/>
    </location>
</feature>
<sequence>MTTALEEAKRRARESSSKEEKVEVNQRHLIDKILARYSAEHVVYRELMQNSDDAGAKSVQLRFYTENLPVPGSKMDITTKISKIVFRNDGIPFRSEDWQRLKKIAEGNPDEQKIGAFGVGFYSLFSVCEDPFIASGRENMAFFWDKDQLYTKRGTQDDTREGDNTWTSFFMELRKSEKMPELNKFGQFLARSLSFTTNLQEIVVFFNEVILLRLEKKKQSATPLPISKSFPRTSPNKIFELKTVEIIPIHLKLLQIDTTKSMQFGEPPPLHDLSVFLRIASANIQSRVPPKMGAEMERTNKKKPPVNTSIQMMFTSRDEKEASSTENPIISDLIPFPHQGRVFIGFPTHQTTGLSSHVAGRFIPTVERENIDFVDRMLSVWNHELLYMGGLLARIIYEEEMNKIDVKYKEVVPPASFSPITPAEMEAIDSVKEIFEERAIHNMQSFHVRDSTPSPLVARDIRAGFFTEFPIITLLSSQGMMPANLLRAFPDEPIRPFIKKTPVVSIRMTKACTDLLAFYEQQKVISKITYQDILGELQSRVFNEQEMVAFLKWFIAERKNRNGSPIVEWSKHFQNSALFQIGDKPTPMSQLRYYVNPKIIPPNDVPVPPTTLPYSISKHFKAEELHYIHDWGELSLSEWSAYVSELPQLDTPTFSEKVLGVISRASNSVHQQEWNKALSHFKNKRCIVTNKGMKLPGESYFNNVNLFEDLPIVAFDPKMVPNKMLEVLGVRKHVDLQLLFERMVVGGSWDHFALLKYLSGVYKDGLLDQREMGRLKVTPIFPGRSQSPQEMSERQTQNANANANNTKEISGSHQKYEASKLYAPNEIFWNLGFPIIEWKGKFNRNSDEAKFLIALGLKMHPILEDLLVLAGKDATRNNAVQYLIQHFKEYQDQYVAKNVTHPIIPIGDGKKAEIPAVRTLTHPYTEISKNCFSDSDAAVMDFPVVTSEFRNSVAPLGVKSNPDADQLVQRLTQNPPSDQNQATKVFQYLAARQGEFKKNHWSRLSTLAFIPVQTEGHVKRYSPSTCYFSNPDRQQSDNFFTYVNFGEIANQFLRTCGVKDEPSPSELASILVTSARDYYSNVGYDRYLAVLRMISTNLQSITQVPKLLDNMKKSPFLLGIRRTEDHNEMEEGQDKPVMEHYELAVARDICLVDNTLLRQIFSPLCAPMEQVLEDLYEALGSKWMNTLVEEKYEPKGQPAIGKRSEDVRKLIIQRASLLLHDQIGKNMNHTIKWLLNDLQFAEVPSIEIKRTFKPTNQVKSQTMTACAVNYTQGGWYFLVAREGELDHYDVALALSRIMLKKSKPHLPILWTTILQSSLAQLQRRGFPVERILDTERLARKAAAQEREKRELSESKMTAQEEMNLVSQLGAQFPNVDNDRLKKMLREENSNHAEKVAGKLRQEGRSRSASVEKKPTPTAAAAIAPPQEPKKSSFFSYIKKSFWDGPESVGASGPVGGGTPHPGHLQQQMAQSQSQSQKPVQDPKVSEEMMRRSLQQAIAACQGNESSTISATKQVQEMATSYCDVKPGHQLQFVSKIGDIKIFLDKDLSVEQIMSDHQKDIHLFSDLLLIVSEIYRLPTEAIHIYVDKKSDTIAFNRSTSLFFNLKFFVSLDHAKEKDKALIYWFMTTAHELAHNFEDAHNAQHEYYFSSFAEEYLPGLISRLGK</sequence>
<evidence type="ECO:0000256" key="1">
    <source>
        <dbReference type="SAM" id="Coils"/>
    </source>
</evidence>
<dbReference type="Gene3D" id="3.30.565.10">
    <property type="entry name" value="Histidine kinase-like ATPase, C-terminal domain"/>
    <property type="match status" value="1"/>
</dbReference>
<feature type="region of interest" description="Disordered" evidence="2">
    <location>
        <begin position="1447"/>
        <end position="1486"/>
    </location>
</feature>
<dbReference type="EMBL" id="MDYQ01000151">
    <property type="protein sequence ID" value="PRP80386.1"/>
    <property type="molecule type" value="Genomic_DNA"/>
</dbReference>
<dbReference type="InterPro" id="IPR022155">
    <property type="entry name" value="DUF3684"/>
</dbReference>
<feature type="compositionally biased region" description="Polar residues" evidence="2">
    <location>
        <begin position="784"/>
        <end position="797"/>
    </location>
</feature>
<dbReference type="PANTHER" id="PTHR47839:SF1">
    <property type="entry name" value="DOMAIN PROTEIN, PUTATIVE (AFU_ORTHOLOGUE AFUA_6G04830)-RELATED"/>
    <property type="match status" value="1"/>
</dbReference>
<keyword evidence="5" id="KW-1185">Reference proteome</keyword>
<organism evidence="4 5">
    <name type="scientific">Planoprotostelium fungivorum</name>
    <dbReference type="NCBI Taxonomy" id="1890364"/>
    <lineage>
        <taxon>Eukaryota</taxon>
        <taxon>Amoebozoa</taxon>
        <taxon>Evosea</taxon>
        <taxon>Variosea</taxon>
        <taxon>Cavosteliida</taxon>
        <taxon>Cavosteliaceae</taxon>
        <taxon>Planoprotostelium</taxon>
    </lineage>
</organism>
<dbReference type="STRING" id="1890364.A0A2P6N8V0"/>
<dbReference type="InterPro" id="IPR058210">
    <property type="entry name" value="SACS/Nov_dom"/>
</dbReference>
<feature type="compositionally biased region" description="Low complexity" evidence="2">
    <location>
        <begin position="1460"/>
        <end position="1476"/>
    </location>
</feature>
<evidence type="ECO:0000313" key="4">
    <source>
        <dbReference type="EMBL" id="PRP80386.1"/>
    </source>
</evidence>
<dbReference type="NCBIfam" id="NF047352">
    <property type="entry name" value="P_loop_sacsin"/>
    <property type="match status" value="1"/>
</dbReference>
<evidence type="ECO:0000259" key="3">
    <source>
        <dbReference type="Pfam" id="PF25794"/>
    </source>
</evidence>
<dbReference type="InterPro" id="IPR036890">
    <property type="entry name" value="HATPase_C_sf"/>
</dbReference>
<dbReference type="OrthoDB" id="10031156at2759"/>
<evidence type="ECO:0000313" key="5">
    <source>
        <dbReference type="Proteomes" id="UP000241769"/>
    </source>
</evidence>
<protein>
    <recommendedName>
        <fullName evidence="3">Sacsin/Nov domain-containing protein</fullName>
    </recommendedName>
</protein>
<evidence type="ECO:0000256" key="2">
    <source>
        <dbReference type="SAM" id="MobiDB-lite"/>
    </source>
</evidence>
<dbReference type="PANTHER" id="PTHR47839">
    <property type="entry name" value="DOMAIN PROTEIN, PUTATIVE (AFU_ORTHOLOGUE AFUA_6G04830)-RELATED"/>
    <property type="match status" value="1"/>
</dbReference>
<feature type="region of interest" description="Disordered" evidence="2">
    <location>
        <begin position="779"/>
        <end position="811"/>
    </location>
</feature>
<dbReference type="Pfam" id="PF12449">
    <property type="entry name" value="DUF3684"/>
    <property type="match status" value="1"/>
</dbReference>
<feature type="compositionally biased region" description="Low complexity" evidence="2">
    <location>
        <begin position="1415"/>
        <end position="1424"/>
    </location>
</feature>
<dbReference type="SUPFAM" id="SSF55874">
    <property type="entry name" value="ATPase domain of HSP90 chaperone/DNA topoisomerase II/histidine kinase"/>
    <property type="match status" value="1"/>
</dbReference>
<dbReference type="Pfam" id="PF25794">
    <property type="entry name" value="SACS"/>
    <property type="match status" value="1"/>
</dbReference>
<feature type="domain" description="Sacsin/Nov" evidence="3">
    <location>
        <begin position="28"/>
        <end position="161"/>
    </location>
</feature>
<accession>A0A2P6N8V0</accession>
<feature type="region of interest" description="Disordered" evidence="2">
    <location>
        <begin position="1387"/>
        <end position="1429"/>
    </location>
</feature>
<name>A0A2P6N8V0_9EUKA</name>
<comment type="caution">
    <text evidence="4">The sequence shown here is derived from an EMBL/GenBank/DDBJ whole genome shotgun (WGS) entry which is preliminary data.</text>
</comment>